<proteinExistence type="inferred from homology"/>
<dbReference type="Gene3D" id="3.40.50.300">
    <property type="entry name" value="P-loop containing nucleotide triphosphate hydrolases"/>
    <property type="match status" value="1"/>
</dbReference>
<dbReference type="EMBL" id="CP144690">
    <property type="protein sequence ID" value="WVY90421.1"/>
    <property type="molecule type" value="Genomic_DNA"/>
</dbReference>
<keyword evidence="8" id="KW-0539">Nucleus</keyword>
<dbReference type="Proteomes" id="UP001374535">
    <property type="component" value="Chromosome 11"/>
</dbReference>
<dbReference type="GO" id="GO:0033588">
    <property type="term" value="C:elongator holoenzyme complex"/>
    <property type="evidence" value="ECO:0007669"/>
    <property type="project" value="InterPro"/>
</dbReference>
<accession>A0AAQ3MFT9</accession>
<dbReference type="GO" id="GO:0005634">
    <property type="term" value="C:nucleus"/>
    <property type="evidence" value="ECO:0007669"/>
    <property type="project" value="UniProtKB-SubCell"/>
</dbReference>
<sequence length="520" mass="57702">MIKDEMQKRKVQDIPCLESADECPGIWKAHEQDQFHASLVAVLLTSHKVLEQSNAKARLPLNSVSEESVPRRLRRRAATHCELYIFHLTVFSAVPPTLRDGALQGELAPTLTIKDSLASPFAFHVFSHILLQLSSHVIAQKSQSQGIVIVALSRSPSSYAALLNMNGVDVASSNKWIHILDCYTDPLGWKDKTRKSVNATDCSPQISIATSSFKTVKDVDKLFSVITELGRAAGLVGENKARFCVAIDSLSELLRHASLQSVAGLLSDLRSHDQISNIFGLLHSDLHEERTVAVLEYMSSMVASVDPYHSADGQKGCLGDSFSQQNLTKGKFNVRSKRRNGRVRVTCEEFKVESGGISFASVSSVDGTAIAGLLPKMEMILLCYVHVTRSKNQSTNNLFEIRTQHSEIVSIRNDELDIKTEDGKSIWTINCKNKVQFNLQLSEKERVDRSNVVLPFEHQGNGKPIQIYDGRRSLEESNSEANPISSSKKEDSAMGEIIYFRDSDDEMPDSDEDPDDDLDI</sequence>
<protein>
    <recommendedName>
        <fullName evidence="5">Elongator complex protein 5</fullName>
    </recommendedName>
</protein>
<dbReference type="Pfam" id="PF10483">
    <property type="entry name" value="Elong_Iki1"/>
    <property type="match status" value="1"/>
</dbReference>
<reference evidence="10 11" key="1">
    <citation type="journal article" date="2023" name="Life. Sci Alliance">
        <title>Evolutionary insights into 3D genome organization and epigenetic landscape of Vigna mungo.</title>
        <authorList>
            <person name="Junaid A."/>
            <person name="Singh B."/>
            <person name="Bhatia S."/>
        </authorList>
    </citation>
    <scope>NUCLEOTIDE SEQUENCE [LARGE SCALE GENOMIC DNA]</scope>
    <source>
        <strain evidence="10">Urdbean</strain>
    </source>
</reference>
<evidence type="ECO:0000256" key="3">
    <source>
        <dbReference type="ARBA" id="ARBA00005043"/>
    </source>
</evidence>
<dbReference type="CDD" id="cd19496">
    <property type="entry name" value="Elp5"/>
    <property type="match status" value="1"/>
</dbReference>
<evidence type="ECO:0000256" key="7">
    <source>
        <dbReference type="ARBA" id="ARBA00022694"/>
    </source>
</evidence>
<evidence type="ECO:0000256" key="9">
    <source>
        <dbReference type="SAM" id="MobiDB-lite"/>
    </source>
</evidence>
<keyword evidence="7" id="KW-0819">tRNA processing</keyword>
<evidence type="ECO:0000313" key="11">
    <source>
        <dbReference type="Proteomes" id="UP001374535"/>
    </source>
</evidence>
<dbReference type="GO" id="GO:0002098">
    <property type="term" value="P:tRNA wobble uridine modification"/>
    <property type="evidence" value="ECO:0007669"/>
    <property type="project" value="InterPro"/>
</dbReference>
<evidence type="ECO:0000256" key="5">
    <source>
        <dbReference type="ARBA" id="ARBA00020264"/>
    </source>
</evidence>
<keyword evidence="11" id="KW-1185">Reference proteome</keyword>
<evidence type="ECO:0000256" key="1">
    <source>
        <dbReference type="ARBA" id="ARBA00004123"/>
    </source>
</evidence>
<evidence type="ECO:0000256" key="6">
    <source>
        <dbReference type="ARBA" id="ARBA00022490"/>
    </source>
</evidence>
<dbReference type="PANTHER" id="PTHR15641:SF1">
    <property type="entry name" value="ELONGATOR COMPLEX PROTEIN 5"/>
    <property type="match status" value="1"/>
</dbReference>
<evidence type="ECO:0000256" key="8">
    <source>
        <dbReference type="ARBA" id="ARBA00023242"/>
    </source>
</evidence>
<dbReference type="InterPro" id="IPR027417">
    <property type="entry name" value="P-loop_NTPase"/>
</dbReference>
<feature type="region of interest" description="Disordered" evidence="9">
    <location>
        <begin position="473"/>
        <end position="520"/>
    </location>
</feature>
<dbReference type="InterPro" id="IPR019519">
    <property type="entry name" value="Elp5"/>
</dbReference>
<organism evidence="10 11">
    <name type="scientific">Vigna mungo</name>
    <name type="common">Black gram</name>
    <name type="synonym">Phaseolus mungo</name>
    <dbReference type="NCBI Taxonomy" id="3915"/>
    <lineage>
        <taxon>Eukaryota</taxon>
        <taxon>Viridiplantae</taxon>
        <taxon>Streptophyta</taxon>
        <taxon>Embryophyta</taxon>
        <taxon>Tracheophyta</taxon>
        <taxon>Spermatophyta</taxon>
        <taxon>Magnoliopsida</taxon>
        <taxon>eudicotyledons</taxon>
        <taxon>Gunneridae</taxon>
        <taxon>Pentapetalae</taxon>
        <taxon>rosids</taxon>
        <taxon>fabids</taxon>
        <taxon>Fabales</taxon>
        <taxon>Fabaceae</taxon>
        <taxon>Papilionoideae</taxon>
        <taxon>50 kb inversion clade</taxon>
        <taxon>NPAAA clade</taxon>
        <taxon>indigoferoid/millettioid clade</taxon>
        <taxon>Phaseoleae</taxon>
        <taxon>Vigna</taxon>
    </lineage>
</organism>
<dbReference type="GO" id="GO:0005829">
    <property type="term" value="C:cytosol"/>
    <property type="evidence" value="ECO:0007669"/>
    <property type="project" value="TreeGrafter"/>
</dbReference>
<feature type="compositionally biased region" description="Acidic residues" evidence="9">
    <location>
        <begin position="503"/>
        <end position="520"/>
    </location>
</feature>
<gene>
    <name evidence="10" type="ORF">V8G54_035935</name>
</gene>
<dbReference type="GO" id="GO:0000049">
    <property type="term" value="F:tRNA binding"/>
    <property type="evidence" value="ECO:0007669"/>
    <property type="project" value="TreeGrafter"/>
</dbReference>
<name>A0AAQ3MFT9_VIGMU</name>
<keyword evidence="6" id="KW-0963">Cytoplasm</keyword>
<comment type="pathway">
    <text evidence="3">tRNA modification; 5-methoxycarbonylmethyl-2-thiouridine-tRNA biosynthesis.</text>
</comment>
<evidence type="ECO:0000256" key="4">
    <source>
        <dbReference type="ARBA" id="ARBA00009567"/>
    </source>
</evidence>
<dbReference type="AlphaFoldDB" id="A0AAQ3MFT9"/>
<comment type="similarity">
    <text evidence="4">Belongs to the ELP5 family.</text>
</comment>
<comment type="subcellular location">
    <subcellularLocation>
        <location evidence="2">Cytoplasm</location>
    </subcellularLocation>
    <subcellularLocation>
        <location evidence="1">Nucleus</location>
    </subcellularLocation>
</comment>
<evidence type="ECO:0000313" key="10">
    <source>
        <dbReference type="EMBL" id="WVY90421.1"/>
    </source>
</evidence>
<dbReference type="PANTHER" id="PTHR15641">
    <property type="entry name" value="ELONGATOR COMPLEX PROTEIN 5"/>
    <property type="match status" value="1"/>
</dbReference>
<evidence type="ECO:0000256" key="2">
    <source>
        <dbReference type="ARBA" id="ARBA00004496"/>
    </source>
</evidence>